<reference evidence="1 2" key="1">
    <citation type="journal article" date="2023" name="Science">
        <title>Complex scaffold remodeling in plant triterpene biosynthesis.</title>
        <authorList>
            <person name="De La Pena R."/>
            <person name="Hodgson H."/>
            <person name="Liu J.C."/>
            <person name="Stephenson M.J."/>
            <person name="Martin A.C."/>
            <person name="Owen C."/>
            <person name="Harkess A."/>
            <person name="Leebens-Mack J."/>
            <person name="Jimenez L.E."/>
            <person name="Osbourn A."/>
            <person name="Sattely E.S."/>
        </authorList>
    </citation>
    <scope>NUCLEOTIDE SEQUENCE [LARGE SCALE GENOMIC DNA]</scope>
    <source>
        <strain evidence="2">cv. JPN11</strain>
        <tissue evidence="1">Leaf</tissue>
    </source>
</reference>
<dbReference type="EMBL" id="CM051395">
    <property type="protein sequence ID" value="KAJ4725044.1"/>
    <property type="molecule type" value="Genomic_DNA"/>
</dbReference>
<dbReference type="Proteomes" id="UP001164539">
    <property type="component" value="Chromosome 2"/>
</dbReference>
<protein>
    <submittedName>
        <fullName evidence="1">Auxin-responsive protein</fullName>
    </submittedName>
</protein>
<keyword evidence="2" id="KW-1185">Reference proteome</keyword>
<accession>A0ACC1YPH4</accession>
<evidence type="ECO:0000313" key="1">
    <source>
        <dbReference type="EMBL" id="KAJ4725044.1"/>
    </source>
</evidence>
<sequence length="115" mass="13062">MAKLRTCSKKHNGIKIVVKKLQKSLLLGKKSNLFSDEYEEIRDSTNVPEDVKEGHVAVLAVDGDEPKRFIVPLNYLTHPTFIRLLERAAEEYGFDREGALTIPCRPSELEIILAR</sequence>
<name>A0ACC1YPH4_MELAZ</name>
<evidence type="ECO:0000313" key="2">
    <source>
        <dbReference type="Proteomes" id="UP001164539"/>
    </source>
</evidence>
<gene>
    <name evidence="1" type="ORF">OWV82_003967</name>
</gene>
<proteinExistence type="predicted"/>
<organism evidence="1 2">
    <name type="scientific">Melia azedarach</name>
    <name type="common">Chinaberry tree</name>
    <dbReference type="NCBI Taxonomy" id="155640"/>
    <lineage>
        <taxon>Eukaryota</taxon>
        <taxon>Viridiplantae</taxon>
        <taxon>Streptophyta</taxon>
        <taxon>Embryophyta</taxon>
        <taxon>Tracheophyta</taxon>
        <taxon>Spermatophyta</taxon>
        <taxon>Magnoliopsida</taxon>
        <taxon>eudicotyledons</taxon>
        <taxon>Gunneridae</taxon>
        <taxon>Pentapetalae</taxon>
        <taxon>rosids</taxon>
        <taxon>malvids</taxon>
        <taxon>Sapindales</taxon>
        <taxon>Meliaceae</taxon>
        <taxon>Melia</taxon>
    </lineage>
</organism>
<comment type="caution">
    <text evidence="1">The sequence shown here is derived from an EMBL/GenBank/DDBJ whole genome shotgun (WGS) entry which is preliminary data.</text>
</comment>